<keyword evidence="2" id="KW-1185">Reference proteome</keyword>
<evidence type="ECO:0000313" key="2">
    <source>
        <dbReference type="Proteomes" id="UP000887013"/>
    </source>
</evidence>
<reference evidence="1" key="1">
    <citation type="submission" date="2020-08" db="EMBL/GenBank/DDBJ databases">
        <title>Multicomponent nature underlies the extraordinary mechanical properties of spider dragline silk.</title>
        <authorList>
            <person name="Kono N."/>
            <person name="Nakamura H."/>
            <person name="Mori M."/>
            <person name="Yoshida Y."/>
            <person name="Ohtoshi R."/>
            <person name="Malay A.D."/>
            <person name="Moran D.A.P."/>
            <person name="Tomita M."/>
            <person name="Numata K."/>
            <person name="Arakawa K."/>
        </authorList>
    </citation>
    <scope>NUCLEOTIDE SEQUENCE</scope>
</reference>
<name>A0A8X6N4D7_NEPPI</name>
<gene>
    <name evidence="1" type="ORF">NPIL_216541</name>
</gene>
<dbReference type="Proteomes" id="UP000887013">
    <property type="component" value="Unassembled WGS sequence"/>
</dbReference>
<proteinExistence type="predicted"/>
<organism evidence="1 2">
    <name type="scientific">Nephila pilipes</name>
    <name type="common">Giant wood spider</name>
    <name type="synonym">Nephila maculata</name>
    <dbReference type="NCBI Taxonomy" id="299642"/>
    <lineage>
        <taxon>Eukaryota</taxon>
        <taxon>Metazoa</taxon>
        <taxon>Ecdysozoa</taxon>
        <taxon>Arthropoda</taxon>
        <taxon>Chelicerata</taxon>
        <taxon>Arachnida</taxon>
        <taxon>Araneae</taxon>
        <taxon>Araneomorphae</taxon>
        <taxon>Entelegynae</taxon>
        <taxon>Araneoidea</taxon>
        <taxon>Nephilidae</taxon>
        <taxon>Nephila</taxon>
    </lineage>
</organism>
<dbReference type="AlphaFoldDB" id="A0A8X6N4D7"/>
<comment type="caution">
    <text evidence="1">The sequence shown here is derived from an EMBL/GenBank/DDBJ whole genome shotgun (WGS) entry which is preliminary data.</text>
</comment>
<accession>A0A8X6N4D7</accession>
<evidence type="ECO:0000313" key="1">
    <source>
        <dbReference type="EMBL" id="GFS92989.1"/>
    </source>
</evidence>
<sequence>MLLTALTSHKVHKTVKELIVYDRAFATIPLRNLSVASPSPFEKSYLFVSMVQKSHFGKSAIRTTLFLVRILIIHQLFNSRPVTGIKVSSIR</sequence>
<protein>
    <submittedName>
        <fullName evidence="1">Uncharacterized protein</fullName>
    </submittedName>
</protein>
<dbReference type="EMBL" id="BMAW01005179">
    <property type="protein sequence ID" value="GFS92989.1"/>
    <property type="molecule type" value="Genomic_DNA"/>
</dbReference>